<dbReference type="GO" id="GO:0003676">
    <property type="term" value="F:nucleic acid binding"/>
    <property type="evidence" value="ECO:0007669"/>
    <property type="project" value="InterPro"/>
</dbReference>
<dbReference type="PROSITE" id="PS50158">
    <property type="entry name" value="ZF_CCHC"/>
    <property type="match status" value="3"/>
</dbReference>
<feature type="domain" description="CCHC-type" evidence="3">
    <location>
        <begin position="371"/>
        <end position="384"/>
    </location>
</feature>
<dbReference type="OrthoDB" id="427960at2759"/>
<feature type="domain" description="CCHC-type" evidence="3">
    <location>
        <begin position="221"/>
        <end position="235"/>
    </location>
</feature>
<feature type="compositionally biased region" description="Polar residues" evidence="2">
    <location>
        <begin position="562"/>
        <end position="591"/>
    </location>
</feature>
<proteinExistence type="predicted"/>
<evidence type="ECO:0000313" key="5">
    <source>
        <dbReference type="Proteomes" id="UP001141806"/>
    </source>
</evidence>
<dbReference type="PANTHER" id="PTHR46978">
    <property type="entry name" value="ZINC KNUCKLE (CCHC-TYPE) FAMILY PROTEIN"/>
    <property type="match status" value="1"/>
</dbReference>
<keyword evidence="1" id="KW-0862">Zinc</keyword>
<feature type="compositionally biased region" description="Polar residues" evidence="2">
    <location>
        <begin position="607"/>
        <end position="634"/>
    </location>
</feature>
<feature type="region of interest" description="Disordered" evidence="2">
    <location>
        <begin position="562"/>
        <end position="634"/>
    </location>
</feature>
<protein>
    <recommendedName>
        <fullName evidence="3">CCHC-type domain-containing protein</fullName>
    </recommendedName>
</protein>
<keyword evidence="1" id="KW-0479">Metal-binding</keyword>
<dbReference type="GO" id="GO:0008270">
    <property type="term" value="F:zinc ion binding"/>
    <property type="evidence" value="ECO:0007669"/>
    <property type="project" value="UniProtKB-KW"/>
</dbReference>
<keyword evidence="5" id="KW-1185">Reference proteome</keyword>
<evidence type="ECO:0000256" key="2">
    <source>
        <dbReference type="SAM" id="MobiDB-lite"/>
    </source>
</evidence>
<dbReference type="Proteomes" id="UP001141806">
    <property type="component" value="Unassembled WGS sequence"/>
</dbReference>
<dbReference type="SUPFAM" id="SSF57756">
    <property type="entry name" value="Retrovirus zinc finger-like domains"/>
    <property type="match status" value="3"/>
</dbReference>
<dbReference type="InterPro" id="IPR036875">
    <property type="entry name" value="Znf_CCHC_sf"/>
</dbReference>
<dbReference type="Gene3D" id="4.10.60.10">
    <property type="entry name" value="Zinc finger, CCHC-type"/>
    <property type="match status" value="3"/>
</dbReference>
<evidence type="ECO:0000313" key="4">
    <source>
        <dbReference type="EMBL" id="KAJ4959572.1"/>
    </source>
</evidence>
<dbReference type="SMART" id="SM00343">
    <property type="entry name" value="ZnF_C2HC"/>
    <property type="match status" value="7"/>
</dbReference>
<accession>A0A9Q0H478</accession>
<reference evidence="4" key="1">
    <citation type="journal article" date="2023" name="Plant J.">
        <title>The genome of the king protea, Protea cynaroides.</title>
        <authorList>
            <person name="Chang J."/>
            <person name="Duong T.A."/>
            <person name="Schoeman C."/>
            <person name="Ma X."/>
            <person name="Roodt D."/>
            <person name="Barker N."/>
            <person name="Li Z."/>
            <person name="Van de Peer Y."/>
            <person name="Mizrachi E."/>
        </authorList>
    </citation>
    <scope>NUCLEOTIDE SEQUENCE</scope>
    <source>
        <tissue evidence="4">Young leaves</tissue>
    </source>
</reference>
<dbReference type="PANTHER" id="PTHR46978:SF1">
    <property type="entry name" value="ZINC KNUCKLE (CCHC-TYPE) FAMILY PROTEIN"/>
    <property type="match status" value="1"/>
</dbReference>
<organism evidence="4 5">
    <name type="scientific">Protea cynaroides</name>
    <dbReference type="NCBI Taxonomy" id="273540"/>
    <lineage>
        <taxon>Eukaryota</taxon>
        <taxon>Viridiplantae</taxon>
        <taxon>Streptophyta</taxon>
        <taxon>Embryophyta</taxon>
        <taxon>Tracheophyta</taxon>
        <taxon>Spermatophyta</taxon>
        <taxon>Magnoliopsida</taxon>
        <taxon>Proteales</taxon>
        <taxon>Proteaceae</taxon>
        <taxon>Protea</taxon>
    </lineage>
</organism>
<dbReference type="AlphaFoldDB" id="A0A9Q0H478"/>
<dbReference type="Pfam" id="PF00098">
    <property type="entry name" value="zf-CCHC"/>
    <property type="match status" value="3"/>
</dbReference>
<feature type="domain" description="CCHC-type" evidence="3">
    <location>
        <begin position="263"/>
        <end position="278"/>
    </location>
</feature>
<keyword evidence="1" id="KW-0863">Zinc-finger</keyword>
<gene>
    <name evidence="4" type="ORF">NE237_026683</name>
</gene>
<evidence type="ECO:0000259" key="3">
    <source>
        <dbReference type="PROSITE" id="PS50158"/>
    </source>
</evidence>
<evidence type="ECO:0000256" key="1">
    <source>
        <dbReference type="PROSITE-ProRule" id="PRU00047"/>
    </source>
</evidence>
<sequence length="661" mass="72982">MGPFQADPNDWNMNLIIHFTSGSARLEQWQSLTTITLLGREVFSGASSDDEEANEDMSLAIVEKARMRETKRKWKEDFNEFEARENVRSVVIDLSSSSCEEIEVAADRCAAGYGGAVAPVVAGLEVKKKKKKKKKQKKKKDIKPEEWNVNTVRAKEHVDTAEVLETVTPVKTEAETVMSVEAEVATKSMGIEGVEISDNIVLRKLLRGLRYFDPPESSWDKCYNCGEEGHAAVNCVSQKRKKPCFACGSFQHISKHCTEGQYCYICKRKGHRKKDCPDKHRIKSSESSNICLKCGYAGHDMYSCRVEYSPDDLKEIQCYICKAFGHLCCTDFLDTGPRVVSCHNCGQFGHTGLGCAKSRGETSCATSLTVCYKCGEEGHLARGCTTYSESAQRISELSTPTKRSFKKGRDILEFRSAHNLGRALKKKRNQHEEIVIATSRTSNWRGQWIADDPGDLPKRNFKSNGWMSPTIPAKRGYNISSLTAGGNPSSSRSPWENHKFLPLIPGSHGSANSYQLTPGSHGLANSYQLTPGSHGLANSYQLTPGSRGSEYSYQLTPGAHGSANSYQLTPGSHGSANSYRLTPGSHGSANSYHPGLHGSANLYQPRFSDSANSYQPRFSDSANSYQLTPGSHGSANSYQSRFSASWYGNSSVGGFRRNYNW</sequence>
<dbReference type="EMBL" id="JAMYWD010000010">
    <property type="protein sequence ID" value="KAJ4959572.1"/>
    <property type="molecule type" value="Genomic_DNA"/>
</dbReference>
<name>A0A9Q0H478_9MAGN</name>
<dbReference type="InterPro" id="IPR001878">
    <property type="entry name" value="Znf_CCHC"/>
</dbReference>
<comment type="caution">
    <text evidence="4">The sequence shown here is derived from an EMBL/GenBank/DDBJ whole genome shotgun (WGS) entry which is preliminary data.</text>
</comment>